<dbReference type="GO" id="GO:0005886">
    <property type="term" value="C:plasma membrane"/>
    <property type="evidence" value="ECO:0007669"/>
    <property type="project" value="UniProtKB-SubCell"/>
</dbReference>
<feature type="transmembrane region" description="Helical" evidence="1">
    <location>
        <begin position="92"/>
        <end position="113"/>
    </location>
</feature>
<comment type="subcellular location">
    <subcellularLocation>
        <location evidence="1">Cell membrane</location>
        <topology evidence="1">Multi-pass membrane protein</topology>
    </subcellularLocation>
</comment>
<evidence type="ECO:0000313" key="2">
    <source>
        <dbReference type="EMBL" id="OGG76374.1"/>
    </source>
</evidence>
<keyword evidence="1" id="KW-0812">Transmembrane</keyword>
<keyword evidence="1" id="KW-1003">Cell membrane</keyword>
<comment type="caution">
    <text evidence="2">The sequence shown here is derived from an EMBL/GenBank/DDBJ whole genome shotgun (WGS) entry which is preliminary data.</text>
</comment>
<dbReference type="AlphaFoldDB" id="A0A1F6ERX0"/>
<feature type="transmembrane region" description="Helical" evidence="1">
    <location>
        <begin position="206"/>
        <end position="224"/>
    </location>
</feature>
<dbReference type="Proteomes" id="UP000176714">
    <property type="component" value="Unassembled WGS sequence"/>
</dbReference>
<evidence type="ECO:0008006" key="4">
    <source>
        <dbReference type="Google" id="ProtNLM"/>
    </source>
</evidence>
<dbReference type="EMBL" id="MFMD01000026">
    <property type="protein sequence ID" value="OGG76374.1"/>
    <property type="molecule type" value="Genomic_DNA"/>
</dbReference>
<keyword evidence="1" id="KW-1133">Transmembrane helix</keyword>
<protein>
    <recommendedName>
        <fullName evidence="4">TVP38/TMEM64 family membrane protein</fullName>
    </recommendedName>
</protein>
<accession>A0A1F6ERX0</accession>
<dbReference type="PANTHER" id="PTHR30353">
    <property type="entry name" value="INNER MEMBRANE PROTEIN DEDA-RELATED"/>
    <property type="match status" value="1"/>
</dbReference>
<feature type="transmembrane region" description="Helical" evidence="1">
    <location>
        <begin position="145"/>
        <end position="166"/>
    </location>
</feature>
<dbReference type="STRING" id="1798516.A2950_00180"/>
<dbReference type="PANTHER" id="PTHR30353:SF15">
    <property type="entry name" value="INNER MEMBRANE PROTEIN YABI"/>
    <property type="match status" value="1"/>
</dbReference>
<evidence type="ECO:0000256" key="1">
    <source>
        <dbReference type="RuleBase" id="RU367016"/>
    </source>
</evidence>
<feature type="transmembrane region" description="Helical" evidence="1">
    <location>
        <begin position="178"/>
        <end position="200"/>
    </location>
</feature>
<dbReference type="InterPro" id="IPR032818">
    <property type="entry name" value="DedA-like"/>
</dbReference>
<organism evidence="2 3">
    <name type="scientific">Candidatus Kaiserbacteria bacterium RIFCSPLOWO2_01_FULL_55_19</name>
    <dbReference type="NCBI Taxonomy" id="1798516"/>
    <lineage>
        <taxon>Bacteria</taxon>
        <taxon>Candidatus Kaiseribacteriota</taxon>
    </lineage>
</organism>
<reference evidence="2 3" key="1">
    <citation type="journal article" date="2016" name="Nat. Commun.">
        <title>Thousands of microbial genomes shed light on interconnected biogeochemical processes in an aquifer system.</title>
        <authorList>
            <person name="Anantharaman K."/>
            <person name="Brown C.T."/>
            <person name="Hug L.A."/>
            <person name="Sharon I."/>
            <person name="Castelle C.J."/>
            <person name="Probst A.J."/>
            <person name="Thomas B.C."/>
            <person name="Singh A."/>
            <person name="Wilkins M.J."/>
            <person name="Karaoz U."/>
            <person name="Brodie E.L."/>
            <person name="Williams K.H."/>
            <person name="Hubbard S.S."/>
            <person name="Banfield J.F."/>
        </authorList>
    </citation>
    <scope>NUCLEOTIDE SEQUENCE [LARGE SCALE GENOMIC DNA]</scope>
</reference>
<keyword evidence="1" id="KW-0472">Membrane</keyword>
<feature type="transmembrane region" description="Helical" evidence="1">
    <location>
        <begin position="52"/>
        <end position="85"/>
    </location>
</feature>
<gene>
    <name evidence="2" type="ORF">A2950_00180</name>
</gene>
<evidence type="ECO:0000313" key="3">
    <source>
        <dbReference type="Proteomes" id="UP000176714"/>
    </source>
</evidence>
<name>A0A1F6ERX0_9BACT</name>
<comment type="similarity">
    <text evidence="1">Belongs to the DedA family.</text>
</comment>
<sequence length="230" mass="26154">MPERIKIFLKIISVPLTLAILYLSLLIIWKILELPPQDELLLNLKYFFSIYGLPFLFICAVIEGFFVFGSYFPGGIVIFLAVILAGHDIPRIAIIILLVAIAFVISYTGDYYLGKLGWYRLFLKFGLRNEIERAQLKLNKHAGEAIFFSYWDTSLASITATAAGVLNIPYSKFISHSVFSIIFWNTFWSVIIYFIGPSILDLSAEYMVMVVALWSSALLIEHYISQRISG</sequence>
<feature type="transmembrane region" description="Helical" evidence="1">
    <location>
        <begin position="7"/>
        <end position="32"/>
    </location>
</feature>
<proteinExistence type="inferred from homology"/>